<evidence type="ECO:0000256" key="11">
    <source>
        <dbReference type="SAM" id="Phobius"/>
    </source>
</evidence>
<comment type="subcellular location">
    <subcellularLocation>
        <location evidence="1">Cell membrane</location>
        <topology evidence="1">Multi-pass membrane protein</topology>
    </subcellularLocation>
</comment>
<feature type="domain" description="ABC transmembrane type-1" evidence="13">
    <location>
        <begin position="992"/>
        <end position="1270"/>
    </location>
</feature>
<evidence type="ECO:0000256" key="5">
    <source>
        <dbReference type="ARBA" id="ARBA00022741"/>
    </source>
</evidence>
<feature type="transmembrane region" description="Helical" evidence="11">
    <location>
        <begin position="452"/>
        <end position="470"/>
    </location>
</feature>
<keyword evidence="8 11" id="KW-0472">Membrane</keyword>
<dbReference type="PANTHER" id="PTHR24223">
    <property type="entry name" value="ATP-BINDING CASSETTE SUB-FAMILY C"/>
    <property type="match status" value="1"/>
</dbReference>
<keyword evidence="5" id="KW-0547">Nucleotide-binding</keyword>
<dbReference type="InterPro" id="IPR017871">
    <property type="entry name" value="ABC_transporter-like_CS"/>
</dbReference>
<feature type="transmembrane region" description="Helical" evidence="11">
    <location>
        <begin position="75"/>
        <end position="94"/>
    </location>
</feature>
<evidence type="ECO:0000313" key="14">
    <source>
        <dbReference type="EMBL" id="ETS62966.1"/>
    </source>
</evidence>
<feature type="domain" description="ABC transporter" evidence="12">
    <location>
        <begin position="1320"/>
        <end position="1579"/>
    </location>
</feature>
<feature type="transmembrane region" description="Helical" evidence="11">
    <location>
        <begin position="1100"/>
        <end position="1121"/>
    </location>
</feature>
<evidence type="ECO:0000256" key="8">
    <source>
        <dbReference type="ARBA" id="ARBA00023136"/>
    </source>
</evidence>
<evidence type="ECO:0000259" key="13">
    <source>
        <dbReference type="PROSITE" id="PS50929"/>
    </source>
</evidence>
<feature type="transmembrane region" description="Helical" evidence="11">
    <location>
        <begin position="978"/>
        <end position="996"/>
    </location>
</feature>
<feature type="domain" description="ABC transmembrane type-1" evidence="13">
    <location>
        <begin position="338"/>
        <end position="625"/>
    </location>
</feature>
<dbReference type="InterPro" id="IPR011527">
    <property type="entry name" value="ABC1_TM_dom"/>
</dbReference>
<keyword evidence="6" id="KW-0067">ATP-binding</keyword>
<accession>W3VQ99</accession>
<evidence type="ECO:0000256" key="10">
    <source>
        <dbReference type="SAM" id="MobiDB-lite"/>
    </source>
</evidence>
<keyword evidence="9" id="KW-0325">Glycoprotein</keyword>
<feature type="transmembrane region" description="Helical" evidence="11">
    <location>
        <begin position="32"/>
        <end position="54"/>
    </location>
</feature>
<feature type="domain" description="ABC transporter" evidence="12">
    <location>
        <begin position="697"/>
        <end position="925"/>
    </location>
</feature>
<evidence type="ECO:0000256" key="3">
    <source>
        <dbReference type="ARBA" id="ARBA00022475"/>
    </source>
</evidence>
<feature type="transmembrane region" description="Helical" evidence="11">
    <location>
        <begin position="106"/>
        <end position="127"/>
    </location>
</feature>
<feature type="transmembrane region" description="Helical" evidence="11">
    <location>
        <begin position="325"/>
        <end position="351"/>
    </location>
</feature>
<evidence type="ECO:0000256" key="7">
    <source>
        <dbReference type="ARBA" id="ARBA00022989"/>
    </source>
</evidence>
<dbReference type="SMART" id="SM00382">
    <property type="entry name" value="AAA"/>
    <property type="match status" value="2"/>
</dbReference>
<dbReference type="InterPro" id="IPR044746">
    <property type="entry name" value="ABCC_6TM_D1"/>
</dbReference>
<feature type="transmembrane region" description="Helical" evidence="11">
    <location>
        <begin position="371"/>
        <end position="391"/>
    </location>
</feature>
<dbReference type="FunFam" id="3.40.50.300:FF:002145">
    <property type="entry name" value="ABC transporter (MsbA subfamily)"/>
    <property type="match status" value="1"/>
</dbReference>
<organism evidence="14 15">
    <name type="scientific">Moesziomyces aphidis</name>
    <name type="common">Pseudozyma aphidis</name>
    <dbReference type="NCBI Taxonomy" id="84754"/>
    <lineage>
        <taxon>Eukaryota</taxon>
        <taxon>Fungi</taxon>
        <taxon>Dikarya</taxon>
        <taxon>Basidiomycota</taxon>
        <taxon>Ustilaginomycotina</taxon>
        <taxon>Ustilaginomycetes</taxon>
        <taxon>Ustilaginales</taxon>
        <taxon>Ustilaginaceae</taxon>
        <taxon>Moesziomyces</taxon>
    </lineage>
</organism>
<feature type="transmembrane region" description="Helical" evidence="11">
    <location>
        <begin position="134"/>
        <end position="154"/>
    </location>
</feature>
<keyword evidence="7 11" id="KW-1133">Transmembrane helix</keyword>
<dbReference type="FunFam" id="1.20.1560.10:FF:000055">
    <property type="entry name" value="ABC multidrug transporter (Eurofung)"/>
    <property type="match status" value="1"/>
</dbReference>
<dbReference type="HOGENOM" id="CLU_000604_27_5_1"/>
<dbReference type="PROSITE" id="PS50893">
    <property type="entry name" value="ABC_TRANSPORTER_2"/>
    <property type="match status" value="2"/>
</dbReference>
<feature type="compositionally biased region" description="Polar residues" evidence="10">
    <location>
        <begin position="688"/>
        <end position="701"/>
    </location>
</feature>
<evidence type="ECO:0000256" key="1">
    <source>
        <dbReference type="ARBA" id="ARBA00004651"/>
    </source>
</evidence>
<dbReference type="InterPro" id="IPR044726">
    <property type="entry name" value="ABCC_6TM_D2"/>
</dbReference>
<dbReference type="InterPro" id="IPR003439">
    <property type="entry name" value="ABC_transporter-like_ATP-bd"/>
</dbReference>
<gene>
    <name evidence="14" type="ORF">PaG_02735</name>
</gene>
<dbReference type="SUPFAM" id="SSF90123">
    <property type="entry name" value="ABC transporter transmembrane region"/>
    <property type="match status" value="2"/>
</dbReference>
<dbReference type="InterPro" id="IPR003593">
    <property type="entry name" value="AAA+_ATPase"/>
</dbReference>
<dbReference type="CDD" id="cd03244">
    <property type="entry name" value="ABCC_MRP_domain2"/>
    <property type="match status" value="1"/>
</dbReference>
<dbReference type="EMBL" id="AWNI01000009">
    <property type="protein sequence ID" value="ETS62966.1"/>
    <property type="molecule type" value="Genomic_DNA"/>
</dbReference>
<dbReference type="GO" id="GO:0016887">
    <property type="term" value="F:ATP hydrolysis activity"/>
    <property type="evidence" value="ECO:0007669"/>
    <property type="project" value="InterPro"/>
</dbReference>
<comment type="caution">
    <text evidence="14">The sequence shown here is derived from an EMBL/GenBank/DDBJ whole genome shotgun (WGS) entry which is preliminary data.</text>
</comment>
<feature type="transmembrane region" description="Helical" evidence="11">
    <location>
        <begin position="553"/>
        <end position="586"/>
    </location>
</feature>
<keyword evidence="15" id="KW-1185">Reference proteome</keyword>
<dbReference type="GO" id="GO:0140359">
    <property type="term" value="F:ABC-type transporter activity"/>
    <property type="evidence" value="ECO:0007669"/>
    <property type="project" value="InterPro"/>
</dbReference>
<dbReference type="CDD" id="cd18580">
    <property type="entry name" value="ABC_6TM_ABCC_D2"/>
    <property type="match status" value="1"/>
</dbReference>
<evidence type="ECO:0008006" key="16">
    <source>
        <dbReference type="Google" id="ProtNLM"/>
    </source>
</evidence>
<feature type="transmembrane region" description="Helical" evidence="11">
    <location>
        <begin position="1217"/>
        <end position="1236"/>
    </location>
</feature>
<dbReference type="PROSITE" id="PS00211">
    <property type="entry name" value="ABC_TRANSPORTER_1"/>
    <property type="match status" value="1"/>
</dbReference>
<dbReference type="SUPFAM" id="SSF52540">
    <property type="entry name" value="P-loop containing nucleoside triphosphate hydrolases"/>
    <property type="match status" value="2"/>
</dbReference>
<protein>
    <recommendedName>
        <fullName evidence="16">ABC transporter</fullName>
    </recommendedName>
</protein>
<evidence type="ECO:0000259" key="12">
    <source>
        <dbReference type="PROSITE" id="PS50893"/>
    </source>
</evidence>
<dbReference type="InterPro" id="IPR050173">
    <property type="entry name" value="ABC_transporter_C-like"/>
</dbReference>
<feature type="transmembrane region" description="Helical" evidence="11">
    <location>
        <begin position="1024"/>
        <end position="1050"/>
    </location>
</feature>
<evidence type="ECO:0000256" key="2">
    <source>
        <dbReference type="ARBA" id="ARBA00022448"/>
    </source>
</evidence>
<feature type="transmembrane region" description="Helical" evidence="11">
    <location>
        <begin position="592"/>
        <end position="609"/>
    </location>
</feature>
<dbReference type="Gene3D" id="1.20.1560.10">
    <property type="entry name" value="ABC transporter type 1, transmembrane domain"/>
    <property type="match status" value="2"/>
</dbReference>
<name>W3VQ99_MOEAP</name>
<evidence type="ECO:0000313" key="15">
    <source>
        <dbReference type="Proteomes" id="UP000019462"/>
    </source>
</evidence>
<keyword evidence="2" id="KW-0813">Transport</keyword>
<keyword evidence="3" id="KW-1003">Cell membrane</keyword>
<evidence type="ECO:0000256" key="6">
    <source>
        <dbReference type="ARBA" id="ARBA00022840"/>
    </source>
</evidence>
<dbReference type="Pfam" id="PF00664">
    <property type="entry name" value="ABC_membrane"/>
    <property type="match status" value="2"/>
</dbReference>
<dbReference type="OrthoDB" id="6500128at2759"/>
<evidence type="ECO:0000256" key="9">
    <source>
        <dbReference type="ARBA" id="ARBA00023180"/>
    </source>
</evidence>
<feature type="transmembrane region" description="Helical" evidence="11">
    <location>
        <begin position="1127"/>
        <end position="1146"/>
    </location>
</feature>
<dbReference type="CDD" id="cd18579">
    <property type="entry name" value="ABC_6TM_ABCC_D1"/>
    <property type="match status" value="1"/>
</dbReference>
<proteinExistence type="predicted"/>
<dbReference type="InterPro" id="IPR027417">
    <property type="entry name" value="P-loop_NTPase"/>
</dbReference>
<evidence type="ECO:0000256" key="4">
    <source>
        <dbReference type="ARBA" id="ARBA00022692"/>
    </source>
</evidence>
<dbReference type="Pfam" id="PF00005">
    <property type="entry name" value="ABC_tran"/>
    <property type="match status" value="2"/>
</dbReference>
<dbReference type="Proteomes" id="UP000019462">
    <property type="component" value="Unassembled WGS sequence"/>
</dbReference>
<keyword evidence="4 11" id="KW-0812">Transmembrane</keyword>
<feature type="transmembrane region" description="Helical" evidence="11">
    <location>
        <begin position="476"/>
        <end position="495"/>
    </location>
</feature>
<dbReference type="GO" id="GO:0005524">
    <property type="term" value="F:ATP binding"/>
    <property type="evidence" value="ECO:0007669"/>
    <property type="project" value="UniProtKB-KW"/>
</dbReference>
<feature type="transmembrane region" description="Helical" evidence="11">
    <location>
        <begin position="166"/>
        <end position="186"/>
    </location>
</feature>
<reference evidence="14 15" key="1">
    <citation type="journal article" date="2014" name="Genome Announc.">
        <title>Genome sequence of the basidiomycetous fungus Pseudozyma aphidis DSM70725, an efficient producer of biosurfactant mannosylerythritol lipids.</title>
        <authorList>
            <person name="Lorenz S."/>
            <person name="Guenther M."/>
            <person name="Grumaz C."/>
            <person name="Rupp S."/>
            <person name="Zibek S."/>
            <person name="Sohn K."/>
        </authorList>
    </citation>
    <scope>NUCLEOTIDE SEQUENCE [LARGE SCALE GENOMIC DNA]</scope>
    <source>
        <strain evidence="15">ATCC 32657 / CBS 517.83 / DSM 70725 / JCM 10318 / NBRC 10182 / NRRL Y-7954 / St-0401</strain>
    </source>
</reference>
<dbReference type="PROSITE" id="PS50929">
    <property type="entry name" value="ABC_TM1F"/>
    <property type="match status" value="2"/>
</dbReference>
<feature type="region of interest" description="Disordered" evidence="10">
    <location>
        <begin position="682"/>
        <end position="710"/>
    </location>
</feature>
<sequence length="1586" mass="172281">MTNTAFCRDDGRFGPVSTCRAFDFTLRFESSILSLLPNALFASIALGLILYTLLSRRRYVQLSAVRPACVQHRDGGGILLALLHLALVITLLGLASQHLHDHGTLLLPSLALETLSALIIACTLAFYRPARATPIVTLLSAFLLFSSLFAAVQLRTFYFVTAARRSAFLPVFAADFGTRWLLFLTLSTKPFDPRKTSEERASFVSKMFFIYLLPSLWRGLKKPIELDNVEPLADSYASRTLEAELYRQWHASAEASSSPGSGSSEDEAHEELSYLDADAKSHHSLSAIELASRGSAGATSGPARLSFLPRHPSMQPKLVHASLRAFAGVLFSPLPSKALYTVMVLLQPLLVQETLDFIESYSNSAKEPKPAAYGYGIVGAFFLIFLLLALSQGHFTFSIYKTTCKLRGALVQAVYDKTLVLSVDALQDTDTPSPTVMQSVDIERIVGGLDPFHEIWSAVVIIIVALYLLWQQIGPALVATIVALAALFASIPLMTKDAKANQEKWSKLTDERTSLISAAINAIKAVKQSALEGFLITKLVNIRKREVKALVSYVANLLWISLLGNVAGDILLLATITTFAVISALHQGETRYPFTTTTVFTTITIIRIIERPLFIIGRRYASVISAVTSLKRLQTFLLLAEQAPGESDTTWSPPAEKVALAASAAAVFEGASLAWKTKASADPASISGPETETNSVVSSDDAQAGNKAAREGPVLSDLTLTLPRGKLSVLVGEVGTGKTSLLCALMGELSVVEGTATLPLRAEPVAYVSQDPWTQGERSIKENVVFYRPFDEDRYQQALLACGLVVDVQQLPKGDGTLAKHLSGGQKQRVALCRAVYADAPTYVLDDVLSAVDATTAASINLALFSRQTGLLRNKTIVMTTNSVQQMQLADHIVQMAGNGGAKMLHGEAQTVLQLADTIDSVRRKSEEALDDEGPNGESSAAAEIRAAAAKERKLLEMEEEQEEVMTGRIKFSVLKRYFGAAGWWVSLSYPLALTIQTGAANGQLLWLQAWAQDISPATLRGSIALHVGILALLAFLRFTTYGGSLVIYLKAFCPRISLKLHQDELVGLLRSGAECFLNLNPGRMINRFTQDIYSLDFQICAYVVNVYFFIIEVGFSIVLMALPAPFLLGVVAAMAVLYYGIYALYSPSSRQLRRLEMATKSPLHAQFKDTADLQGLMTIRALGMQRFFSDATSTLLDTSQRPYYSLWTVRVWLQTWLNLLAMVLNTALVLIAVSLRHKSNAGLLGVALIQAISISSDLNGLMSAWTELEIGMVALERIEQVITIAADPKDDSNKLREMASVKPGQASGGVDGAVPAVSVRFENVTVGYGGSDGPMSLRGVSFSLQPGERLGVCGRSGSGKSTMLLSLLRILEPAAGRILVDGADVATMTGDSVRRNISYIPQEPMMLPSLTVRENLDPEGEHTDDEAYWNVLRQTSMYAAISQLDKGLDETMDLQSLSMGQKQLLNVARALLKRRGLLVMDEATSNLDAETDAQIQLALASLASGETRSRAAAKKAARANEHDGSVAGRPTTITIAHRLSTIMDYDKILVLGNGEVLEFGSPSELLQREHGEFRAMVEEQNKNVE</sequence>
<dbReference type="PANTHER" id="PTHR24223:SF399">
    <property type="entry name" value="ABC TRANSPORTER ATNG"/>
    <property type="match status" value="1"/>
</dbReference>
<dbReference type="GO" id="GO:0005886">
    <property type="term" value="C:plasma membrane"/>
    <property type="evidence" value="ECO:0007669"/>
    <property type="project" value="UniProtKB-SubCell"/>
</dbReference>
<dbReference type="InterPro" id="IPR036640">
    <property type="entry name" value="ABC1_TM_sf"/>
</dbReference>
<dbReference type="FunFam" id="3.40.50.300:FF:002979">
    <property type="entry name" value="Chromosome 16, whole genome shotgun sequence"/>
    <property type="match status" value="1"/>
</dbReference>
<dbReference type="Gene3D" id="3.40.50.300">
    <property type="entry name" value="P-loop containing nucleotide triphosphate hydrolases"/>
    <property type="match status" value="2"/>
</dbReference>